<gene>
    <name evidence="2" type="ORF">COU47_00740</name>
</gene>
<accession>A0A2H0TG63</accession>
<dbReference type="InterPro" id="IPR036291">
    <property type="entry name" value="NAD(P)-bd_dom_sf"/>
</dbReference>
<feature type="domain" description="NAD-dependent epimerase/dehydratase" evidence="1">
    <location>
        <begin position="3"/>
        <end position="237"/>
    </location>
</feature>
<evidence type="ECO:0000313" key="3">
    <source>
        <dbReference type="Proteomes" id="UP000231503"/>
    </source>
</evidence>
<dbReference type="SUPFAM" id="SSF51735">
    <property type="entry name" value="NAD(P)-binding Rossmann-fold domains"/>
    <property type="match status" value="1"/>
</dbReference>
<dbReference type="PANTHER" id="PTHR43245:SF23">
    <property type="entry name" value="NAD(P)-BINDING DOMAIN-CONTAINING PROTEIN"/>
    <property type="match status" value="1"/>
</dbReference>
<dbReference type="CDD" id="cd08946">
    <property type="entry name" value="SDR_e"/>
    <property type="match status" value="1"/>
</dbReference>
<organism evidence="2 3">
    <name type="scientific">Candidatus Niyogibacteria bacterium CG10_big_fil_rev_8_21_14_0_10_46_36</name>
    <dbReference type="NCBI Taxonomy" id="1974726"/>
    <lineage>
        <taxon>Bacteria</taxon>
        <taxon>Candidatus Niyogiibacteriota</taxon>
    </lineage>
</organism>
<evidence type="ECO:0000259" key="1">
    <source>
        <dbReference type="Pfam" id="PF01370"/>
    </source>
</evidence>
<name>A0A2H0TG63_9BACT</name>
<protein>
    <submittedName>
        <fullName evidence="2">NAD-dependent epimerase/dehydratase</fullName>
    </submittedName>
</protein>
<evidence type="ECO:0000313" key="2">
    <source>
        <dbReference type="EMBL" id="PIR69944.1"/>
    </source>
</evidence>
<proteinExistence type="predicted"/>
<dbReference type="EMBL" id="PFCO01000001">
    <property type="protein sequence ID" value="PIR69944.1"/>
    <property type="molecule type" value="Genomic_DNA"/>
</dbReference>
<dbReference type="PANTHER" id="PTHR43245">
    <property type="entry name" value="BIFUNCTIONAL POLYMYXIN RESISTANCE PROTEIN ARNA"/>
    <property type="match status" value="1"/>
</dbReference>
<dbReference type="InterPro" id="IPR050177">
    <property type="entry name" value="Lipid_A_modif_metabolic_enz"/>
</dbReference>
<dbReference type="InterPro" id="IPR001509">
    <property type="entry name" value="Epimerase_deHydtase"/>
</dbReference>
<sequence length="343" mass="38102">MRVFVTGHLGYIGSVLVPLLQGRGHEVTGCDIGYYEECRLDGTPFDIVFLRKDIRALTAQDLADMDAVIHLAALSNDPLGDLNPSLTEDINFKGTAHLAVCAKNAGVKRFVFSSSQSMYGISESVEELDEDKSSKHPLTAYADTKWRAEEAIRALASDDFIVTVLRPSTVFGVSPYLRSDIVLNSLTGSAYTAGVIEIKSDGTPWRPVLHVQDAAMAFMLALEAPADIVQKQAFHVGYPHGNYTVREIAEAVQKAVPKSKVTYTGEHGSDARTYKISFKKFYNAFGDRFAPQWTMQKGAEELVSFFGRIGFTEDDFRGRRTNRLLQIKHLLDTKRVNAQLEWI</sequence>
<dbReference type="AlphaFoldDB" id="A0A2H0TG63"/>
<dbReference type="Gene3D" id="3.40.50.720">
    <property type="entry name" value="NAD(P)-binding Rossmann-like Domain"/>
    <property type="match status" value="1"/>
</dbReference>
<comment type="caution">
    <text evidence="2">The sequence shown here is derived from an EMBL/GenBank/DDBJ whole genome shotgun (WGS) entry which is preliminary data.</text>
</comment>
<dbReference type="Pfam" id="PF01370">
    <property type="entry name" value="Epimerase"/>
    <property type="match status" value="1"/>
</dbReference>
<dbReference type="Proteomes" id="UP000231503">
    <property type="component" value="Unassembled WGS sequence"/>
</dbReference>
<reference evidence="3" key="1">
    <citation type="submission" date="2017-09" db="EMBL/GenBank/DDBJ databases">
        <title>Depth-based differentiation of microbial function through sediment-hosted aquifers and enrichment of novel symbionts in the deep terrestrial subsurface.</title>
        <authorList>
            <person name="Probst A.J."/>
            <person name="Ladd B."/>
            <person name="Jarett J.K."/>
            <person name="Geller-Mcgrath D.E."/>
            <person name="Sieber C.M.K."/>
            <person name="Emerson J.B."/>
            <person name="Anantharaman K."/>
            <person name="Thomas B.C."/>
            <person name="Malmstrom R."/>
            <person name="Stieglmeier M."/>
            <person name="Klingl A."/>
            <person name="Woyke T."/>
            <person name="Ryan C.M."/>
            <person name="Banfield J.F."/>
        </authorList>
    </citation>
    <scope>NUCLEOTIDE SEQUENCE [LARGE SCALE GENOMIC DNA]</scope>
</reference>